<organism evidence="1 2">
    <name type="scientific">Thioalkalivibrio sulfidiphilus (strain HL-EbGR7)</name>
    <dbReference type="NCBI Taxonomy" id="396588"/>
    <lineage>
        <taxon>Bacteria</taxon>
        <taxon>Pseudomonadati</taxon>
        <taxon>Pseudomonadota</taxon>
        <taxon>Gammaproteobacteria</taxon>
        <taxon>Chromatiales</taxon>
        <taxon>Ectothiorhodospiraceae</taxon>
        <taxon>Thioalkalivibrio</taxon>
    </lineage>
</organism>
<dbReference type="PANTHER" id="PTHR37953:SF1">
    <property type="entry name" value="UPF0127 PROTEIN MJ1496"/>
    <property type="match status" value="1"/>
</dbReference>
<gene>
    <name evidence="1" type="ordered locus">Tgr7_0576</name>
</gene>
<reference evidence="1 2" key="1">
    <citation type="journal article" date="2011" name="Stand. Genomic Sci.">
        <title>Complete genome sequence of 'Thioalkalivibrio sulfidophilus' HL-EbGr7.</title>
        <authorList>
            <person name="Muyzer G."/>
            <person name="Sorokin D.Y."/>
            <person name="Mavromatis K."/>
            <person name="Lapidus A."/>
            <person name="Clum A."/>
            <person name="Ivanova N."/>
            <person name="Pati A."/>
            <person name="d'Haeseleer P."/>
            <person name="Woyke T."/>
            <person name="Kyrpides N.C."/>
        </authorList>
    </citation>
    <scope>NUCLEOTIDE SEQUENCE [LARGE SCALE GENOMIC DNA]</scope>
    <source>
        <strain evidence="1 2">HL-EbGR7</strain>
    </source>
</reference>
<dbReference type="Gene3D" id="2.60.120.1140">
    <property type="entry name" value="Protein of unknown function DUF192"/>
    <property type="match status" value="1"/>
</dbReference>
<dbReference type="RefSeq" id="WP_012637161.1">
    <property type="nucleotide sequence ID" value="NC_011901.1"/>
</dbReference>
<dbReference type="OrthoDB" id="5526466at2"/>
<accession>B8GLS0</accession>
<dbReference type="AlphaFoldDB" id="B8GLS0"/>
<sequence precursor="true">MRTALPTRLAWLTAALLVFGLLATLADARQPQGLPQTGLPVIELRIGEQVITAEVADTESARRHGLMFRESLAENHGMLFVWEEPARYAMWMFNTPLPLSVAFIDAEGRIANIAHMQPHSTRVHEAVREVRYALEMEQGWFERRGIGAGDRVLGLP</sequence>
<dbReference type="InterPro" id="IPR038695">
    <property type="entry name" value="Saro_0823-like_sf"/>
</dbReference>
<dbReference type="HOGENOM" id="CLU_097039_0_0_6"/>
<evidence type="ECO:0000313" key="1">
    <source>
        <dbReference type="EMBL" id="ACL71673.1"/>
    </source>
</evidence>
<protein>
    <recommendedName>
        <fullName evidence="3">DUF192 domain-containing protein</fullName>
    </recommendedName>
</protein>
<name>B8GLS0_THISH</name>
<keyword evidence="2" id="KW-1185">Reference proteome</keyword>
<dbReference type="Proteomes" id="UP000002383">
    <property type="component" value="Chromosome"/>
</dbReference>
<evidence type="ECO:0008006" key="3">
    <source>
        <dbReference type="Google" id="ProtNLM"/>
    </source>
</evidence>
<dbReference type="PANTHER" id="PTHR37953">
    <property type="entry name" value="UPF0127 PROTEIN MJ1496"/>
    <property type="match status" value="1"/>
</dbReference>
<proteinExistence type="predicted"/>
<evidence type="ECO:0000313" key="2">
    <source>
        <dbReference type="Proteomes" id="UP000002383"/>
    </source>
</evidence>
<dbReference type="eggNOG" id="COG1430">
    <property type="taxonomic scope" value="Bacteria"/>
</dbReference>
<dbReference type="KEGG" id="tgr:Tgr7_0576"/>
<dbReference type="Pfam" id="PF02643">
    <property type="entry name" value="DUF192"/>
    <property type="match status" value="1"/>
</dbReference>
<dbReference type="STRING" id="396588.Tgr7_0576"/>
<dbReference type="EMBL" id="CP001339">
    <property type="protein sequence ID" value="ACL71673.1"/>
    <property type="molecule type" value="Genomic_DNA"/>
</dbReference>
<dbReference type="InterPro" id="IPR003795">
    <property type="entry name" value="DUF192"/>
</dbReference>